<evidence type="ECO:0000313" key="4">
    <source>
        <dbReference type="EMBL" id="MFD1874176.1"/>
    </source>
</evidence>
<dbReference type="RefSeq" id="WP_382315739.1">
    <property type="nucleotide sequence ID" value="NZ_JBHUFD010000006.1"/>
</dbReference>
<dbReference type="Pfam" id="PF13505">
    <property type="entry name" value="OMP_b-brl"/>
    <property type="match status" value="1"/>
</dbReference>
<organism evidence="4 5">
    <name type="scientific">Hymenobacter bucti</name>
    <dbReference type="NCBI Taxonomy" id="1844114"/>
    <lineage>
        <taxon>Bacteria</taxon>
        <taxon>Pseudomonadati</taxon>
        <taxon>Bacteroidota</taxon>
        <taxon>Cytophagia</taxon>
        <taxon>Cytophagales</taxon>
        <taxon>Hymenobacteraceae</taxon>
        <taxon>Hymenobacter</taxon>
    </lineage>
</organism>
<dbReference type="Gene3D" id="2.40.160.20">
    <property type="match status" value="1"/>
</dbReference>
<comment type="caution">
    <text evidence="4">The sequence shown here is derived from an EMBL/GenBank/DDBJ whole genome shotgun (WGS) entry which is preliminary data.</text>
</comment>
<evidence type="ECO:0000256" key="1">
    <source>
        <dbReference type="ARBA" id="ARBA00022729"/>
    </source>
</evidence>
<sequence length="232" mass="25795">MIISRLILGGFLLGSPLLGLAQDNPAAAAPKFYAGLAIYSGSYHSLGRLRVPASVSTHSTSTYQLPVQATLGYQWRPRLAVQLGLVYSGRRNDYTSAYEYTDANSNMIRFNSTGRSTLRHYTASLQARYTLTRKPEHRFQVDVAGGVAYDHQYYRGVSNEEYTNVSQGTATVTNHDDTLPYNEAFVSVGPSLRYRFGQRLEVVYDLLLNQPLSRQSNSGSMALGLRYRFGPS</sequence>
<feature type="chain" id="PRO_5046558570" evidence="2">
    <location>
        <begin position="22"/>
        <end position="232"/>
    </location>
</feature>
<dbReference type="InterPro" id="IPR027385">
    <property type="entry name" value="Beta-barrel_OMP"/>
</dbReference>
<dbReference type="Proteomes" id="UP001597197">
    <property type="component" value="Unassembled WGS sequence"/>
</dbReference>
<gene>
    <name evidence="4" type="ORF">ACFSDX_17160</name>
</gene>
<dbReference type="SUPFAM" id="SSF56925">
    <property type="entry name" value="OMPA-like"/>
    <property type="match status" value="1"/>
</dbReference>
<dbReference type="InterPro" id="IPR011250">
    <property type="entry name" value="OMP/PagP_B-barrel"/>
</dbReference>
<evidence type="ECO:0000313" key="5">
    <source>
        <dbReference type="Proteomes" id="UP001597197"/>
    </source>
</evidence>
<feature type="signal peptide" evidence="2">
    <location>
        <begin position="1"/>
        <end position="21"/>
    </location>
</feature>
<dbReference type="EMBL" id="JBHUFD010000006">
    <property type="protein sequence ID" value="MFD1874176.1"/>
    <property type="molecule type" value="Genomic_DNA"/>
</dbReference>
<proteinExistence type="predicted"/>
<reference evidence="5" key="1">
    <citation type="journal article" date="2019" name="Int. J. Syst. Evol. Microbiol.">
        <title>The Global Catalogue of Microorganisms (GCM) 10K type strain sequencing project: providing services to taxonomists for standard genome sequencing and annotation.</title>
        <authorList>
            <consortium name="The Broad Institute Genomics Platform"/>
            <consortium name="The Broad Institute Genome Sequencing Center for Infectious Disease"/>
            <person name="Wu L."/>
            <person name="Ma J."/>
        </authorList>
    </citation>
    <scope>NUCLEOTIDE SEQUENCE [LARGE SCALE GENOMIC DNA]</scope>
    <source>
        <strain evidence="5">CGMCC 1.15795</strain>
    </source>
</reference>
<feature type="domain" description="Outer membrane protein beta-barrel" evidence="3">
    <location>
        <begin position="17"/>
        <end position="229"/>
    </location>
</feature>
<evidence type="ECO:0000259" key="3">
    <source>
        <dbReference type="Pfam" id="PF13505"/>
    </source>
</evidence>
<keyword evidence="1 2" id="KW-0732">Signal</keyword>
<protein>
    <submittedName>
        <fullName evidence="4">Outer membrane beta-barrel protein</fullName>
    </submittedName>
</protein>
<name>A0ABW4QXT4_9BACT</name>
<evidence type="ECO:0000256" key="2">
    <source>
        <dbReference type="SAM" id="SignalP"/>
    </source>
</evidence>
<accession>A0ABW4QXT4</accession>
<keyword evidence="5" id="KW-1185">Reference proteome</keyword>